<comment type="catalytic activity">
    <reaction evidence="1">
        <text>ATP + protein L-histidine = ADP + protein N-phospho-L-histidine.</text>
        <dbReference type="EC" id="2.7.13.3"/>
    </reaction>
</comment>
<evidence type="ECO:0000256" key="9">
    <source>
        <dbReference type="ARBA" id="ARBA00022777"/>
    </source>
</evidence>
<keyword evidence="8" id="KW-0547">Nucleotide-binding</keyword>
<organism evidence="19 20">
    <name type="scientific">Saccharophagus degradans</name>
    <dbReference type="NCBI Taxonomy" id="86304"/>
    <lineage>
        <taxon>Bacteria</taxon>
        <taxon>Pseudomonadati</taxon>
        <taxon>Pseudomonadota</taxon>
        <taxon>Gammaproteobacteria</taxon>
        <taxon>Cellvibrionales</taxon>
        <taxon>Cellvibrionaceae</taxon>
        <taxon>Saccharophagus</taxon>
    </lineage>
</organism>
<dbReference type="InterPro" id="IPR036890">
    <property type="entry name" value="HATPase_C_sf"/>
</dbReference>
<dbReference type="GO" id="GO:0005524">
    <property type="term" value="F:ATP binding"/>
    <property type="evidence" value="ECO:0007669"/>
    <property type="project" value="UniProtKB-KW"/>
</dbReference>
<dbReference type="CDD" id="cd00082">
    <property type="entry name" value="HisKA"/>
    <property type="match status" value="1"/>
</dbReference>
<keyword evidence="12" id="KW-0902">Two-component regulatory system</keyword>
<evidence type="ECO:0000256" key="2">
    <source>
        <dbReference type="ARBA" id="ARBA00004651"/>
    </source>
</evidence>
<feature type="domain" description="Response regulatory" evidence="18">
    <location>
        <begin position="637"/>
        <end position="758"/>
    </location>
</feature>
<dbReference type="Gene3D" id="1.10.287.130">
    <property type="match status" value="1"/>
</dbReference>
<proteinExistence type="predicted"/>
<feature type="coiled-coil region" evidence="15">
    <location>
        <begin position="194"/>
        <end position="249"/>
    </location>
</feature>
<dbReference type="Pfam" id="PF00512">
    <property type="entry name" value="HisKA"/>
    <property type="match status" value="1"/>
</dbReference>
<evidence type="ECO:0000259" key="17">
    <source>
        <dbReference type="PROSITE" id="PS50109"/>
    </source>
</evidence>
<keyword evidence="5 14" id="KW-0597">Phosphoprotein</keyword>
<dbReference type="InterPro" id="IPR003661">
    <property type="entry name" value="HisK_dim/P_dom"/>
</dbReference>
<gene>
    <name evidence="19" type="ORF">Q4521_13760</name>
</gene>
<evidence type="ECO:0000256" key="6">
    <source>
        <dbReference type="ARBA" id="ARBA00022679"/>
    </source>
</evidence>
<evidence type="ECO:0000256" key="3">
    <source>
        <dbReference type="ARBA" id="ARBA00012438"/>
    </source>
</evidence>
<evidence type="ECO:0000256" key="4">
    <source>
        <dbReference type="ARBA" id="ARBA00022475"/>
    </source>
</evidence>
<evidence type="ECO:0000256" key="5">
    <source>
        <dbReference type="ARBA" id="ARBA00022553"/>
    </source>
</evidence>
<dbReference type="SUPFAM" id="SSF55874">
    <property type="entry name" value="ATPase domain of HSP90 chaperone/DNA topoisomerase II/histidine kinase"/>
    <property type="match status" value="1"/>
</dbReference>
<sequence>MLLLFQRVRNLPLTAKAYITIVISAAVAVAWVCAVEWSIATNKHQQHIATATKNARQQLNQAIQTGNQLVLEHCLTNLVAQSIIKRATLIGPSSRQEKTALNYATSEGFFTLREPLDVGWVLEMQVTTGMTGFFERLVVDLVGILLITGALLLYVRLALVSKLLQLNFAARTLNLENLNRSLLPKKSRQPQKPAADSQDELDSLLQALERIRLSMLEDREQRRTVELALMREKEEKIETRRLVQEAEAANRAKSQFIATMSHEIRTPMNGVIGMVEMLRDTTLDDSQRHYLGIIERSGDSLMNIINDILDYSKIEAGKMSLEHMQFDLEELLEDCVQMFSASTDKRNIELICSISPNTPKQLMGDPTRLKQVLVNLIGNAFKFTSEGHIYVEARQVNASDADLPMIHFSVEDSGIGIKSNQQEKLFDAFCQADGSTTRKFGGTGLGLTICKQLAEMMGGEIGVYSREKAGSTFWFSAVFTHVEKAINEQPPQSLAGKKLLVVNQSKIVEKVIASHAADWNIACRIVHSGEKALEVISGQHHYDFILLSQDLQDMPGLDVADKVRSLAAYSSTPIFLVTKVRKSQLPEDRLHTITALLPYPLSIHKIENLLQTKPTHIVVEEQKTNTQAPTVSEGPLHVLVAEDNPVNRMVIEGLLAKFDIAPKFAEDGLQALNAVTESPTPYDLIIMDCEMPEMDGFEATRSIRTWESNNNQPATTIIALTAHVEAEHRQRVFDSGMNYYLSKPVTIEKLSEALTTAGLAPQIAS</sequence>
<dbReference type="SUPFAM" id="SSF47384">
    <property type="entry name" value="Homodimeric domain of signal transducing histidine kinase"/>
    <property type="match status" value="1"/>
</dbReference>
<keyword evidence="4" id="KW-1003">Cell membrane</keyword>
<dbReference type="FunFam" id="3.30.565.10:FF:000010">
    <property type="entry name" value="Sensor histidine kinase RcsC"/>
    <property type="match status" value="1"/>
</dbReference>
<evidence type="ECO:0000256" key="15">
    <source>
        <dbReference type="SAM" id="Coils"/>
    </source>
</evidence>
<dbReference type="SMART" id="SM00448">
    <property type="entry name" value="REC"/>
    <property type="match status" value="2"/>
</dbReference>
<dbReference type="PROSITE" id="PS50109">
    <property type="entry name" value="HIS_KIN"/>
    <property type="match status" value="1"/>
</dbReference>
<name>A0AAW7X7F5_9GAMM</name>
<dbReference type="Pfam" id="PF00072">
    <property type="entry name" value="Response_reg"/>
    <property type="match status" value="1"/>
</dbReference>
<evidence type="ECO:0000256" key="10">
    <source>
        <dbReference type="ARBA" id="ARBA00022840"/>
    </source>
</evidence>
<evidence type="ECO:0000256" key="8">
    <source>
        <dbReference type="ARBA" id="ARBA00022741"/>
    </source>
</evidence>
<evidence type="ECO:0000256" key="11">
    <source>
        <dbReference type="ARBA" id="ARBA00022989"/>
    </source>
</evidence>
<dbReference type="Gene3D" id="3.30.565.10">
    <property type="entry name" value="Histidine kinase-like ATPase, C-terminal domain"/>
    <property type="match status" value="1"/>
</dbReference>
<evidence type="ECO:0000256" key="13">
    <source>
        <dbReference type="ARBA" id="ARBA00023136"/>
    </source>
</evidence>
<keyword evidence="10" id="KW-0067">ATP-binding</keyword>
<dbReference type="InterPro" id="IPR001789">
    <property type="entry name" value="Sig_transdc_resp-reg_receiver"/>
</dbReference>
<dbReference type="GO" id="GO:0000155">
    <property type="term" value="F:phosphorelay sensor kinase activity"/>
    <property type="evidence" value="ECO:0007669"/>
    <property type="project" value="InterPro"/>
</dbReference>
<feature type="domain" description="Histidine kinase" evidence="17">
    <location>
        <begin position="259"/>
        <end position="481"/>
    </location>
</feature>
<evidence type="ECO:0000256" key="7">
    <source>
        <dbReference type="ARBA" id="ARBA00022692"/>
    </source>
</evidence>
<dbReference type="Pfam" id="PF02518">
    <property type="entry name" value="HATPase_c"/>
    <property type="match status" value="1"/>
</dbReference>
<dbReference type="RefSeq" id="WP_303493186.1">
    <property type="nucleotide sequence ID" value="NZ_JAUOPB010000010.1"/>
</dbReference>
<evidence type="ECO:0000313" key="20">
    <source>
        <dbReference type="Proteomes" id="UP001169760"/>
    </source>
</evidence>
<dbReference type="SUPFAM" id="SSF52172">
    <property type="entry name" value="CheY-like"/>
    <property type="match status" value="2"/>
</dbReference>
<dbReference type="InterPro" id="IPR011006">
    <property type="entry name" value="CheY-like_superfamily"/>
</dbReference>
<keyword evidence="15" id="KW-0175">Coiled coil</keyword>
<feature type="transmembrane region" description="Helical" evidence="16">
    <location>
        <begin position="17"/>
        <end position="39"/>
    </location>
</feature>
<keyword evidence="13 16" id="KW-0472">Membrane</keyword>
<dbReference type="GO" id="GO:0071474">
    <property type="term" value="P:cellular hyperosmotic response"/>
    <property type="evidence" value="ECO:0007669"/>
    <property type="project" value="TreeGrafter"/>
</dbReference>
<dbReference type="Gene3D" id="3.40.50.2300">
    <property type="match status" value="2"/>
</dbReference>
<dbReference type="AlphaFoldDB" id="A0AAW7X7F5"/>
<comment type="subcellular location">
    <subcellularLocation>
        <location evidence="2">Cell membrane</location>
        <topology evidence="2">Multi-pass membrane protein</topology>
    </subcellularLocation>
</comment>
<evidence type="ECO:0000259" key="18">
    <source>
        <dbReference type="PROSITE" id="PS50110"/>
    </source>
</evidence>
<dbReference type="SMART" id="SM00388">
    <property type="entry name" value="HisKA"/>
    <property type="match status" value="1"/>
</dbReference>
<comment type="caution">
    <text evidence="14">Lacks conserved residue(s) required for the propagation of feature annotation.</text>
</comment>
<evidence type="ECO:0000256" key="12">
    <source>
        <dbReference type="ARBA" id="ARBA00023012"/>
    </source>
</evidence>
<dbReference type="CDD" id="cd00156">
    <property type="entry name" value="REC"/>
    <property type="match status" value="1"/>
</dbReference>
<keyword evidence="11 16" id="KW-1133">Transmembrane helix</keyword>
<dbReference type="CDD" id="cd17546">
    <property type="entry name" value="REC_hyHK_CKI1_RcsC-like"/>
    <property type="match status" value="1"/>
</dbReference>
<dbReference type="Proteomes" id="UP001169760">
    <property type="component" value="Unassembled WGS sequence"/>
</dbReference>
<feature type="domain" description="Response regulatory" evidence="18">
    <location>
        <begin position="498"/>
        <end position="614"/>
    </location>
</feature>
<dbReference type="PRINTS" id="PR00344">
    <property type="entry name" value="BCTRLSENSOR"/>
</dbReference>
<dbReference type="CDD" id="cd16922">
    <property type="entry name" value="HATPase_EvgS-ArcB-TorS-like"/>
    <property type="match status" value="1"/>
</dbReference>
<dbReference type="PANTHER" id="PTHR45339">
    <property type="entry name" value="HYBRID SIGNAL TRANSDUCTION HISTIDINE KINASE J"/>
    <property type="match status" value="1"/>
</dbReference>
<comment type="caution">
    <text evidence="19">The sequence shown here is derived from an EMBL/GenBank/DDBJ whole genome shotgun (WGS) entry which is preliminary data.</text>
</comment>
<reference evidence="19" key="1">
    <citation type="submission" date="2023-07" db="EMBL/GenBank/DDBJ databases">
        <title>Genome content predicts the carbon catabolic preferences of heterotrophic bacteria.</title>
        <authorList>
            <person name="Gralka M."/>
        </authorList>
    </citation>
    <scope>NUCLEOTIDE SEQUENCE</scope>
    <source>
        <strain evidence="19">I3M17_2</strain>
    </source>
</reference>
<dbReference type="GO" id="GO:0005886">
    <property type="term" value="C:plasma membrane"/>
    <property type="evidence" value="ECO:0007669"/>
    <property type="project" value="UniProtKB-SubCell"/>
</dbReference>
<dbReference type="EC" id="2.7.13.3" evidence="3"/>
<evidence type="ECO:0000256" key="14">
    <source>
        <dbReference type="PROSITE-ProRule" id="PRU00169"/>
    </source>
</evidence>
<feature type="transmembrane region" description="Helical" evidence="16">
    <location>
        <begin position="137"/>
        <end position="159"/>
    </location>
</feature>
<protein>
    <recommendedName>
        <fullName evidence="3">histidine kinase</fullName>
        <ecNumber evidence="3">2.7.13.3</ecNumber>
    </recommendedName>
</protein>
<evidence type="ECO:0000313" key="19">
    <source>
        <dbReference type="EMBL" id="MDO6423542.1"/>
    </source>
</evidence>
<keyword evidence="7 16" id="KW-0812">Transmembrane</keyword>
<evidence type="ECO:0000256" key="16">
    <source>
        <dbReference type="SAM" id="Phobius"/>
    </source>
</evidence>
<dbReference type="InterPro" id="IPR003594">
    <property type="entry name" value="HATPase_dom"/>
</dbReference>
<dbReference type="PANTHER" id="PTHR45339:SF1">
    <property type="entry name" value="HYBRID SIGNAL TRANSDUCTION HISTIDINE KINASE J"/>
    <property type="match status" value="1"/>
</dbReference>
<dbReference type="SMART" id="SM00387">
    <property type="entry name" value="HATPase_c"/>
    <property type="match status" value="1"/>
</dbReference>
<dbReference type="EMBL" id="JAUOPB010000010">
    <property type="protein sequence ID" value="MDO6423542.1"/>
    <property type="molecule type" value="Genomic_DNA"/>
</dbReference>
<keyword evidence="9" id="KW-0418">Kinase</keyword>
<feature type="modified residue" description="4-aspartylphosphate" evidence="14">
    <location>
        <position position="688"/>
    </location>
</feature>
<dbReference type="PROSITE" id="PS50110">
    <property type="entry name" value="RESPONSE_REGULATORY"/>
    <property type="match status" value="2"/>
</dbReference>
<dbReference type="FunFam" id="1.10.287.130:FF:000003">
    <property type="entry name" value="Histidine kinase"/>
    <property type="match status" value="1"/>
</dbReference>
<dbReference type="InterPro" id="IPR036097">
    <property type="entry name" value="HisK_dim/P_sf"/>
</dbReference>
<dbReference type="InterPro" id="IPR005467">
    <property type="entry name" value="His_kinase_dom"/>
</dbReference>
<evidence type="ECO:0000256" key="1">
    <source>
        <dbReference type="ARBA" id="ARBA00000085"/>
    </source>
</evidence>
<accession>A0AAW7X7F5</accession>
<dbReference type="InterPro" id="IPR004358">
    <property type="entry name" value="Sig_transdc_His_kin-like_C"/>
</dbReference>
<keyword evidence="6" id="KW-0808">Transferase</keyword>